<reference evidence="3 4" key="1">
    <citation type="journal article" date="2015" name="Fungal Genet. Biol.">
        <title>Evolution of novel wood decay mechanisms in Agaricales revealed by the genome sequences of Fistulina hepatica and Cylindrobasidium torrendii.</title>
        <authorList>
            <person name="Floudas D."/>
            <person name="Held B.W."/>
            <person name="Riley R."/>
            <person name="Nagy L.G."/>
            <person name="Koehler G."/>
            <person name="Ransdell A.S."/>
            <person name="Younus H."/>
            <person name="Chow J."/>
            <person name="Chiniquy J."/>
            <person name="Lipzen A."/>
            <person name="Tritt A."/>
            <person name="Sun H."/>
            <person name="Haridas S."/>
            <person name="LaButti K."/>
            <person name="Ohm R.A."/>
            <person name="Kues U."/>
            <person name="Blanchette R.A."/>
            <person name="Grigoriev I.V."/>
            <person name="Minto R.E."/>
            <person name="Hibbett D.S."/>
        </authorList>
    </citation>
    <scope>NUCLEOTIDE SEQUENCE [LARGE SCALE GENOMIC DNA]</scope>
    <source>
        <strain evidence="3 4">FP15055 ss-10</strain>
    </source>
</reference>
<accession>A0A0D7BB43</accession>
<dbReference type="STRING" id="1314674.A0A0D7BB43"/>
<dbReference type="OrthoDB" id="194468at2759"/>
<protein>
    <submittedName>
        <fullName evidence="3">UPF0172-domain-containing protein</fullName>
    </submittedName>
</protein>
<keyword evidence="4" id="KW-1185">Reference proteome</keyword>
<dbReference type="InterPro" id="IPR005366">
    <property type="entry name" value="EMC8/9"/>
</dbReference>
<dbReference type="PROSITE" id="PS50249">
    <property type="entry name" value="MPN"/>
    <property type="match status" value="1"/>
</dbReference>
<evidence type="ECO:0000259" key="2">
    <source>
        <dbReference type="PROSITE" id="PS50249"/>
    </source>
</evidence>
<comment type="similarity">
    <text evidence="1">Belongs to the EMC8/EMC9 family.</text>
</comment>
<dbReference type="CDD" id="cd08060">
    <property type="entry name" value="MPN_UPF0172"/>
    <property type="match status" value="1"/>
</dbReference>
<gene>
    <name evidence="3" type="ORF">CYLTODRAFT_352556</name>
</gene>
<dbReference type="Pfam" id="PF03665">
    <property type="entry name" value="UPF0172"/>
    <property type="match status" value="1"/>
</dbReference>
<dbReference type="Proteomes" id="UP000054007">
    <property type="component" value="Unassembled WGS sequence"/>
</dbReference>
<dbReference type="PANTHER" id="PTHR12941:SF10">
    <property type="entry name" value="ER MEMBRANE PROTEIN COMPLEX SUBUNIT 8_9 HOMOLOG"/>
    <property type="match status" value="1"/>
</dbReference>
<dbReference type="AlphaFoldDB" id="A0A0D7BB43"/>
<dbReference type="PANTHER" id="PTHR12941">
    <property type="entry name" value="ER MEMBRANE PROTEIN COMPLEX"/>
    <property type="match status" value="1"/>
</dbReference>
<proteinExistence type="inferred from homology"/>
<organism evidence="3 4">
    <name type="scientific">Cylindrobasidium torrendii FP15055 ss-10</name>
    <dbReference type="NCBI Taxonomy" id="1314674"/>
    <lineage>
        <taxon>Eukaryota</taxon>
        <taxon>Fungi</taxon>
        <taxon>Dikarya</taxon>
        <taxon>Basidiomycota</taxon>
        <taxon>Agaricomycotina</taxon>
        <taxon>Agaricomycetes</taxon>
        <taxon>Agaricomycetidae</taxon>
        <taxon>Agaricales</taxon>
        <taxon>Marasmiineae</taxon>
        <taxon>Physalacriaceae</taxon>
        <taxon>Cylindrobasidium</taxon>
    </lineage>
</organism>
<evidence type="ECO:0000256" key="1">
    <source>
        <dbReference type="ARBA" id="ARBA00007461"/>
    </source>
</evidence>
<evidence type="ECO:0000313" key="4">
    <source>
        <dbReference type="Proteomes" id="UP000054007"/>
    </source>
</evidence>
<sequence length="179" mass="19547">MYTFSDAAYLKLFFHAAKHPHATVNGVLIGTDDAIFDAIPLLHHWTNLSPMMEIGLDLATRHAEGQGLKLVGYYEASSRLGDVVLSGVGERIAAKIGPKAVAIMIDGNELGTTGHGLIAYTSQGSSWKQSPGAINVAAELPERARTLVRDEKRQEKLGDFDDHLEDVRIDWLRNKPCLA</sequence>
<evidence type="ECO:0000313" key="3">
    <source>
        <dbReference type="EMBL" id="KIY67742.1"/>
    </source>
</evidence>
<dbReference type="GO" id="GO:0072546">
    <property type="term" value="C:EMC complex"/>
    <property type="evidence" value="ECO:0007669"/>
    <property type="project" value="InterPro"/>
</dbReference>
<dbReference type="EMBL" id="KN880518">
    <property type="protein sequence ID" value="KIY67742.1"/>
    <property type="molecule type" value="Genomic_DNA"/>
</dbReference>
<feature type="domain" description="MPN" evidence="2">
    <location>
        <begin position="2"/>
        <end position="126"/>
    </location>
</feature>
<dbReference type="InterPro" id="IPR037518">
    <property type="entry name" value="MPN"/>
</dbReference>
<name>A0A0D7BB43_9AGAR</name>